<evidence type="ECO:0000313" key="2">
    <source>
        <dbReference type="Proteomes" id="UP000618818"/>
    </source>
</evidence>
<dbReference type="RefSeq" id="WP_191195959.1">
    <property type="nucleotide sequence ID" value="NZ_JACXYZ010000002.1"/>
</dbReference>
<accession>A0ABR8NEW6</accession>
<gene>
    <name evidence="1" type="ORF">IEZ26_15970</name>
</gene>
<comment type="caution">
    <text evidence="1">The sequence shown here is derived from an EMBL/GenBank/DDBJ whole genome shotgun (WGS) entry which is preliminary data.</text>
</comment>
<dbReference type="EMBL" id="JACXYZ010000002">
    <property type="protein sequence ID" value="MBD3926122.1"/>
    <property type="molecule type" value="Genomic_DNA"/>
</dbReference>
<evidence type="ECO:0000313" key="1">
    <source>
        <dbReference type="EMBL" id="MBD3926122.1"/>
    </source>
</evidence>
<dbReference type="Pfam" id="PF06897">
    <property type="entry name" value="DUF1269"/>
    <property type="match status" value="1"/>
</dbReference>
<name>A0ABR8NEW6_9ACTN</name>
<dbReference type="InterPro" id="IPR009200">
    <property type="entry name" value="DUF1269_membrane"/>
</dbReference>
<organism evidence="1 2">
    <name type="scientific">Nocardioides cavernae</name>
    <dbReference type="NCBI Taxonomy" id="1921566"/>
    <lineage>
        <taxon>Bacteria</taxon>
        <taxon>Bacillati</taxon>
        <taxon>Actinomycetota</taxon>
        <taxon>Actinomycetes</taxon>
        <taxon>Propionibacteriales</taxon>
        <taxon>Nocardioidaceae</taxon>
        <taxon>Nocardioides</taxon>
    </lineage>
</organism>
<keyword evidence="2" id="KW-1185">Reference proteome</keyword>
<proteinExistence type="predicted"/>
<reference evidence="1 2" key="1">
    <citation type="submission" date="2020-09" db="EMBL/GenBank/DDBJ databases">
        <title>novel species in genus Nocardioides.</title>
        <authorList>
            <person name="Zhang G."/>
        </authorList>
    </citation>
    <scope>NUCLEOTIDE SEQUENCE [LARGE SCALE GENOMIC DNA]</scope>
    <source>
        <strain evidence="1 2">KCTC 39551</strain>
    </source>
</reference>
<sequence length="197" mass="20311">MTENQGPDGPDADIVTGVSDGAYALVIADYADTESAWSAYEDLKAVEDGRTVAIEGVVVVKRGTDGRLEIQKSTDHSTRSGLRWGLVGGIALGILFPPSILGSAAVLGSTGAAAGKIRQLQHRHELTEDLEGSIAPGHSGIVALVSDPRAVKIRQALTLADAIVERTIDKVAADDIKAAAEEAAAEAKAAKDTDSAT</sequence>
<protein>
    <submittedName>
        <fullName evidence="1">DUF1269 domain-containing protein</fullName>
    </submittedName>
</protein>
<dbReference type="Proteomes" id="UP000618818">
    <property type="component" value="Unassembled WGS sequence"/>
</dbReference>